<accession>A0ABU0MUN1</accession>
<reference evidence="1 2" key="1">
    <citation type="submission" date="2023-07" db="EMBL/GenBank/DDBJ databases">
        <title>Genomic Encyclopedia of Type Strains, Phase IV (KMG-IV): sequencing the most valuable type-strain genomes for metagenomic binning, comparative biology and taxonomic classification.</title>
        <authorList>
            <person name="Goeker M."/>
        </authorList>
    </citation>
    <scope>NUCLEOTIDE SEQUENCE [LARGE SCALE GENOMIC DNA]</scope>
    <source>
        <strain evidence="1 2">DSM 19922</strain>
    </source>
</reference>
<protein>
    <submittedName>
        <fullName evidence="1">Uncharacterized protein</fullName>
    </submittedName>
</protein>
<sequence>MARADHCLFLFDNLVDKATVTASRSAVSDEGVALDPSCVQSLRPSEFWRGAGPIEHLQADFGSPVPLSHVMVLAHNLGVSDGLRIRVGNDEGLTDPIDDRTVPPWETNTPFGFGPFGINLGGAPQQASAGAPGNALVTLPAPRAARYLRVDLDRQAGGTVQVGRLFAGLGRQPERNFALDYEWEWVDAAEHLQPNGDLFINSRSRVKYRLWRLTLPGLAESEAFSWWDDLARDVARSADLVVVLFPGRADKPQARTIIHGVPTTNIRTRGSRGRRLSSAIEIQELVGWQQPL</sequence>
<name>A0ABU0MUN1_9PROT</name>
<evidence type="ECO:0000313" key="2">
    <source>
        <dbReference type="Proteomes" id="UP001244552"/>
    </source>
</evidence>
<dbReference type="RefSeq" id="WP_209990847.1">
    <property type="nucleotide sequence ID" value="NZ_JAGINO010000037.1"/>
</dbReference>
<dbReference type="EMBL" id="JAUSVU010000039">
    <property type="protein sequence ID" value="MDQ0537187.1"/>
    <property type="molecule type" value="Genomic_DNA"/>
</dbReference>
<organism evidence="1 2">
    <name type="scientific">Azospirillum picis</name>
    <dbReference type="NCBI Taxonomy" id="488438"/>
    <lineage>
        <taxon>Bacteria</taxon>
        <taxon>Pseudomonadati</taxon>
        <taxon>Pseudomonadota</taxon>
        <taxon>Alphaproteobacteria</taxon>
        <taxon>Rhodospirillales</taxon>
        <taxon>Azospirillaceae</taxon>
        <taxon>Azospirillum</taxon>
    </lineage>
</organism>
<keyword evidence="2" id="KW-1185">Reference proteome</keyword>
<gene>
    <name evidence="1" type="ORF">QO018_006087</name>
</gene>
<evidence type="ECO:0000313" key="1">
    <source>
        <dbReference type="EMBL" id="MDQ0537187.1"/>
    </source>
</evidence>
<comment type="caution">
    <text evidence="1">The sequence shown here is derived from an EMBL/GenBank/DDBJ whole genome shotgun (WGS) entry which is preliminary data.</text>
</comment>
<dbReference type="Proteomes" id="UP001244552">
    <property type="component" value="Unassembled WGS sequence"/>
</dbReference>
<proteinExistence type="predicted"/>